<feature type="region of interest" description="Disordered" evidence="1">
    <location>
        <begin position="1"/>
        <end position="24"/>
    </location>
</feature>
<name>A0A182RH00_ANOFN</name>
<evidence type="ECO:0000256" key="1">
    <source>
        <dbReference type="SAM" id="MobiDB-lite"/>
    </source>
</evidence>
<dbReference type="EnsemblMetazoa" id="AFUN005509-RA">
    <property type="protein sequence ID" value="AFUN005509-PA"/>
    <property type="gene ID" value="AFUN005509"/>
</dbReference>
<organism evidence="2">
    <name type="scientific">Anopheles funestus</name>
    <name type="common">African malaria mosquito</name>
    <dbReference type="NCBI Taxonomy" id="62324"/>
    <lineage>
        <taxon>Eukaryota</taxon>
        <taxon>Metazoa</taxon>
        <taxon>Ecdysozoa</taxon>
        <taxon>Arthropoda</taxon>
        <taxon>Hexapoda</taxon>
        <taxon>Insecta</taxon>
        <taxon>Pterygota</taxon>
        <taxon>Neoptera</taxon>
        <taxon>Endopterygota</taxon>
        <taxon>Diptera</taxon>
        <taxon>Nematocera</taxon>
        <taxon>Culicoidea</taxon>
        <taxon>Culicidae</taxon>
        <taxon>Anophelinae</taxon>
        <taxon>Anopheles</taxon>
    </lineage>
</organism>
<protein>
    <submittedName>
        <fullName evidence="2">Uncharacterized protein</fullName>
    </submittedName>
</protein>
<dbReference type="VEuPathDB" id="VectorBase:AFUN005509"/>
<sequence>MSPPPVDPRRKHLPPPEPLPKGHRVLEKTSRIIAHHDRVHRHHPSSAQDVHKHLIPIVLCHRQSAPNIQANRLAVCQHRTKHGQRRCVHRNSR</sequence>
<evidence type="ECO:0000313" key="2">
    <source>
        <dbReference type="EnsemblMetazoa" id="AFUN005509-PA"/>
    </source>
</evidence>
<reference evidence="2" key="1">
    <citation type="submission" date="2020-05" db="UniProtKB">
        <authorList>
            <consortium name="EnsemblMetazoa"/>
        </authorList>
    </citation>
    <scope>IDENTIFICATION</scope>
    <source>
        <strain evidence="2">FUMOZ</strain>
    </source>
</reference>
<accession>A0A182RH00</accession>
<proteinExistence type="predicted"/>
<dbReference type="AlphaFoldDB" id="A0A182RH00"/>